<name>A0A8S8ZH51_SORMA</name>
<dbReference type="VEuPathDB" id="FungiDB:SMAC_08117"/>
<evidence type="ECO:0000313" key="3">
    <source>
        <dbReference type="EMBL" id="KAA8628470.1"/>
    </source>
</evidence>
<feature type="compositionally biased region" description="Polar residues" evidence="1">
    <location>
        <begin position="153"/>
        <end position="179"/>
    </location>
</feature>
<evidence type="ECO:0000259" key="2">
    <source>
        <dbReference type="Pfam" id="PF09350"/>
    </source>
</evidence>
<dbReference type="OMA" id="HNANSAF"/>
<dbReference type="Pfam" id="PF09350">
    <property type="entry name" value="DJC28_CD"/>
    <property type="match status" value="1"/>
</dbReference>
<feature type="compositionally biased region" description="Basic and acidic residues" evidence="1">
    <location>
        <begin position="48"/>
        <end position="67"/>
    </location>
</feature>
<dbReference type="AlphaFoldDB" id="A0A8S8ZH51"/>
<dbReference type="InterPro" id="IPR018961">
    <property type="entry name" value="DnaJ_homolog_subfam-C_membr-28"/>
</dbReference>
<feature type="region of interest" description="Disordered" evidence="1">
    <location>
        <begin position="150"/>
        <end position="185"/>
    </location>
</feature>
<feature type="region of interest" description="Disordered" evidence="1">
    <location>
        <begin position="391"/>
        <end position="410"/>
    </location>
</feature>
<dbReference type="EMBL" id="NMPR01000182">
    <property type="protein sequence ID" value="KAA8628470.1"/>
    <property type="molecule type" value="Genomic_DNA"/>
</dbReference>
<feature type="domain" description="DnaJ homologue subfamily C member 28 conserved" evidence="2">
    <location>
        <begin position="287"/>
        <end position="356"/>
    </location>
</feature>
<protein>
    <recommendedName>
        <fullName evidence="2">DnaJ homologue subfamily C member 28 conserved domain-containing protein</fullName>
    </recommendedName>
</protein>
<dbReference type="PANTHER" id="PTHR39394:SF1">
    <property type="entry name" value="DNAJ HOMOLOGUE SUBFAMILY C MEMBER 28 CONSERVED DOMAIN-CONTAINING PROTEIN"/>
    <property type="match status" value="1"/>
</dbReference>
<feature type="region of interest" description="Disordered" evidence="1">
    <location>
        <begin position="48"/>
        <end position="96"/>
    </location>
</feature>
<feature type="region of interest" description="Disordered" evidence="1">
    <location>
        <begin position="424"/>
        <end position="478"/>
    </location>
</feature>
<feature type="compositionally biased region" description="Low complexity" evidence="1">
    <location>
        <begin position="430"/>
        <end position="456"/>
    </location>
</feature>
<dbReference type="Proteomes" id="UP000433876">
    <property type="component" value="Unassembled WGS sequence"/>
</dbReference>
<feature type="compositionally biased region" description="Basic and acidic residues" evidence="1">
    <location>
        <begin position="391"/>
        <end position="402"/>
    </location>
</feature>
<comment type="caution">
    <text evidence="3">The sequence shown here is derived from an EMBL/GenBank/DDBJ whole genome shotgun (WGS) entry which is preliminary data.</text>
</comment>
<reference evidence="3 4" key="1">
    <citation type="submission" date="2017-07" db="EMBL/GenBank/DDBJ databases">
        <title>Genome sequence of the Sordaria macrospora wild type strain R19027.</title>
        <authorList>
            <person name="Nowrousian M."/>
            <person name="Teichert I."/>
            <person name="Kueck U."/>
        </authorList>
    </citation>
    <scope>NUCLEOTIDE SEQUENCE [LARGE SCALE GENOMIC DNA]</scope>
    <source>
        <strain evidence="3 4">R19027</strain>
        <tissue evidence="3">Mycelium</tissue>
    </source>
</reference>
<sequence length="595" mass="66114">MSFNPMLCTCSLRAVQRTTASNPISSTLSARTLSQSSRVCLAADISFKSKPETNNKTSHDPTPESKPNESQNATTNPPRNETSSSANPDEKEPGPMTRRLAQATEDALLTGGRAGLRAIEEAGFDEDLRNRLLAKVASAKFASEHASALSEAGLTSSGQSRTPSSAGQGTRSIASSQAWTGEESTEDAVLRMLNDAHKPLSREARGKPKIPSPVVDMRIQRAPQMSAGRRVASAREKAAAYVDLELPKADTMGLTEEEREELRREFRERFTPIARAMPNTVSGLAALANERIENAIARGQFKNIPRGVGVERDARADNPFIDTTEYIMNKMIKRQEIVPPWIEKQQELIKTAESFRKRLRNDWLRHVARTISSRGGSLEDQIRRANEYARAEEIHNPRRRNVDQISVPTNSTEDPVMVKIRQQTPGVSLSATSTSAATSGNHESATTTTTTADETPSPTPKTQQEPDISFTKPFRDPTWESSERSFLELSITNLNTITRSYNLMAPELAKKPYFSLERELNNCFADMAPLVAQTIRDRATRPAGTNIADTMAFRKQDGILGRFTGDGGSQRVYERREPKYGFREFWRDLWRKDGK</sequence>
<evidence type="ECO:0000256" key="1">
    <source>
        <dbReference type="SAM" id="MobiDB-lite"/>
    </source>
</evidence>
<proteinExistence type="predicted"/>
<accession>A0A8S8ZH51</accession>
<feature type="compositionally biased region" description="Polar residues" evidence="1">
    <location>
        <begin position="68"/>
        <end position="87"/>
    </location>
</feature>
<gene>
    <name evidence="3" type="ORF">SMACR_08117</name>
</gene>
<dbReference type="PANTHER" id="PTHR39394">
    <property type="entry name" value="YALI0E31793P"/>
    <property type="match status" value="1"/>
</dbReference>
<evidence type="ECO:0000313" key="4">
    <source>
        <dbReference type="Proteomes" id="UP000433876"/>
    </source>
</evidence>
<organism evidence="3 4">
    <name type="scientific">Sordaria macrospora</name>
    <dbReference type="NCBI Taxonomy" id="5147"/>
    <lineage>
        <taxon>Eukaryota</taxon>
        <taxon>Fungi</taxon>
        <taxon>Dikarya</taxon>
        <taxon>Ascomycota</taxon>
        <taxon>Pezizomycotina</taxon>
        <taxon>Sordariomycetes</taxon>
        <taxon>Sordariomycetidae</taxon>
        <taxon>Sordariales</taxon>
        <taxon>Sordariaceae</taxon>
        <taxon>Sordaria</taxon>
    </lineage>
</organism>